<accession>A0A418NJT2</accession>
<name>A0A418NJT2_9SPHN</name>
<evidence type="ECO:0000313" key="2">
    <source>
        <dbReference type="Proteomes" id="UP000285092"/>
    </source>
</evidence>
<dbReference type="InterPro" id="IPR011856">
    <property type="entry name" value="tRNA_endonuc-like_dom_sf"/>
</dbReference>
<dbReference type="AlphaFoldDB" id="A0A418NJT2"/>
<organism evidence="1 2">
    <name type="scientific">Pelagerythrobacter aerophilus</name>
    <dbReference type="NCBI Taxonomy" id="2306995"/>
    <lineage>
        <taxon>Bacteria</taxon>
        <taxon>Pseudomonadati</taxon>
        <taxon>Pseudomonadota</taxon>
        <taxon>Alphaproteobacteria</taxon>
        <taxon>Sphingomonadales</taxon>
        <taxon>Erythrobacteraceae</taxon>
        <taxon>Pelagerythrobacter</taxon>
    </lineage>
</organism>
<gene>
    <name evidence="1" type="ORF">D2V04_06175</name>
</gene>
<reference evidence="1 2" key="1">
    <citation type="submission" date="2018-08" db="EMBL/GenBank/DDBJ databases">
        <title>Altererythrobacter sp.Ery1 and Ery12, the genome sequencing of novel strains in genus Alterythrobacter.</title>
        <authorList>
            <person name="Cheng H."/>
            <person name="Wu Y.-H."/>
            <person name="Fang C."/>
            <person name="Xu X.-W."/>
        </authorList>
    </citation>
    <scope>NUCLEOTIDE SEQUENCE [LARGE SCALE GENOMIC DNA]</scope>
    <source>
        <strain evidence="1 2">Ery1</strain>
    </source>
</reference>
<evidence type="ECO:0008006" key="3">
    <source>
        <dbReference type="Google" id="ProtNLM"/>
    </source>
</evidence>
<dbReference type="GO" id="GO:0003676">
    <property type="term" value="F:nucleic acid binding"/>
    <property type="evidence" value="ECO:0007669"/>
    <property type="project" value="InterPro"/>
</dbReference>
<dbReference type="Proteomes" id="UP000285092">
    <property type="component" value="Unassembled WGS sequence"/>
</dbReference>
<evidence type="ECO:0000313" key="1">
    <source>
        <dbReference type="EMBL" id="RIV79555.1"/>
    </source>
</evidence>
<sequence length="147" mass="16472">MTDWADLESTLDPVPVFPVQAPDGRRDWSEIDRQGTFLSVMRWSAPRVLVYPNANAGKRNPATARKEGIRAGVFDLTCVWRQRLVAYIELKGYSKAGRPGVLSAQQIEFGNRLIELGVPCACFFDPYDAAEWLRGQSFPVAEVRRAA</sequence>
<protein>
    <recommendedName>
        <fullName evidence="3">VRR-NUC domain-containing protein</fullName>
    </recommendedName>
</protein>
<dbReference type="EMBL" id="QXFK01000014">
    <property type="protein sequence ID" value="RIV79555.1"/>
    <property type="molecule type" value="Genomic_DNA"/>
</dbReference>
<dbReference type="OrthoDB" id="7595707at2"/>
<dbReference type="Gene3D" id="3.40.1350.10">
    <property type="match status" value="1"/>
</dbReference>
<dbReference type="RefSeq" id="WP_119512387.1">
    <property type="nucleotide sequence ID" value="NZ_QXFK01000014.1"/>
</dbReference>
<comment type="caution">
    <text evidence="1">The sequence shown here is derived from an EMBL/GenBank/DDBJ whole genome shotgun (WGS) entry which is preliminary data.</text>
</comment>
<proteinExistence type="predicted"/>
<keyword evidence="2" id="KW-1185">Reference proteome</keyword>